<keyword evidence="7" id="KW-1185">Reference proteome</keyword>
<keyword evidence="5" id="KW-0119">Carbohydrate metabolism</keyword>
<sequence length="214" mass="22210">MLQKSDYLNKIAESGIVAVVRGKSKDEAFNAAVACVEGGVKGIELTFTAPHADEIIADLAEKYQDDDSVLIGAGTVLDPATARLAIVAGAQFVVSPAFSEDVAKLCNLYAIPYIPGCMTPTDVQKALTFGAEIVKMFPGSVIGQNMVSELKGPFPQANLMITGGVSVDNVKEWFAKGATVLGVGGKLVGPAATGDFAQVTENAKKFVAEAKAAK</sequence>
<evidence type="ECO:0000313" key="7">
    <source>
        <dbReference type="Proteomes" id="UP000028700"/>
    </source>
</evidence>
<proteinExistence type="inferred from homology"/>
<dbReference type="STRING" id="1291743.LOSG293_410070"/>
<dbReference type="PANTHER" id="PTHR30246:SF1">
    <property type="entry name" value="2-DEHYDRO-3-DEOXY-6-PHOSPHOGALACTONATE ALDOLASE-RELATED"/>
    <property type="match status" value="1"/>
</dbReference>
<comment type="pathway">
    <text evidence="1">Carbohydrate acid metabolism.</text>
</comment>
<dbReference type="eggNOG" id="COG0800">
    <property type="taxonomic scope" value="Bacteria"/>
</dbReference>
<dbReference type="Pfam" id="PF01081">
    <property type="entry name" value="Aldolase"/>
    <property type="match status" value="1"/>
</dbReference>
<comment type="caution">
    <text evidence="6">The sequence shown here is derived from an EMBL/GenBank/DDBJ whole genome shotgun (WGS) entry which is preliminary data.</text>
</comment>
<evidence type="ECO:0000256" key="5">
    <source>
        <dbReference type="ARBA" id="ARBA00023277"/>
    </source>
</evidence>
<name>A0A081BKN9_9LACO</name>
<accession>A0A081BKN9</accession>
<gene>
    <name evidence="6" type="primary">eda</name>
    <name evidence="6" type="ORF">LOSG293_410070</name>
</gene>
<dbReference type="PANTHER" id="PTHR30246">
    <property type="entry name" value="2-KETO-3-DEOXY-6-PHOSPHOGLUCONATE ALDOLASE"/>
    <property type="match status" value="1"/>
</dbReference>
<dbReference type="Gene3D" id="3.20.20.70">
    <property type="entry name" value="Aldolase class I"/>
    <property type="match status" value="1"/>
</dbReference>
<dbReference type="EMBL" id="BBJM01000041">
    <property type="protein sequence ID" value="GAK48607.1"/>
    <property type="molecule type" value="Genomic_DNA"/>
</dbReference>
<dbReference type="NCBIfam" id="NF005119">
    <property type="entry name" value="PRK06552.1"/>
    <property type="match status" value="1"/>
</dbReference>
<protein>
    <submittedName>
        <fullName evidence="6">2-dehydro-3-deoxyphosphogluconate aldolase</fullName>
    </submittedName>
</protein>
<comment type="similarity">
    <text evidence="2">Belongs to the KHG/KDPG aldolase family.</text>
</comment>
<dbReference type="GO" id="GO:0016829">
    <property type="term" value="F:lyase activity"/>
    <property type="evidence" value="ECO:0007669"/>
    <property type="project" value="UniProtKB-KW"/>
</dbReference>
<dbReference type="InterPro" id="IPR013785">
    <property type="entry name" value="Aldolase_TIM"/>
</dbReference>
<dbReference type="Proteomes" id="UP000028700">
    <property type="component" value="Unassembled WGS sequence"/>
</dbReference>
<evidence type="ECO:0000256" key="2">
    <source>
        <dbReference type="ARBA" id="ARBA00006906"/>
    </source>
</evidence>
<evidence type="ECO:0000256" key="4">
    <source>
        <dbReference type="ARBA" id="ARBA00023239"/>
    </source>
</evidence>
<dbReference type="InterPro" id="IPR000887">
    <property type="entry name" value="Aldlse_KDPG_KHG"/>
</dbReference>
<keyword evidence="4" id="KW-0456">Lyase</keyword>
<reference evidence="6" key="1">
    <citation type="journal article" date="2014" name="Genome Announc.">
        <title>Draft Genome Sequence of Lactobacillus oryzae Strain SG293T.</title>
        <authorList>
            <person name="Tanizawa Y."/>
            <person name="Fujisawa T."/>
            <person name="Mochizuki T."/>
            <person name="Kaminuma E."/>
            <person name="Nakamura Y."/>
            <person name="Tohno M."/>
        </authorList>
    </citation>
    <scope>NUCLEOTIDE SEQUENCE [LARGE SCALE GENOMIC DNA]</scope>
    <source>
        <strain evidence="6">SG293</strain>
    </source>
</reference>
<evidence type="ECO:0000313" key="6">
    <source>
        <dbReference type="EMBL" id="GAK48607.1"/>
    </source>
</evidence>
<dbReference type="SUPFAM" id="SSF51569">
    <property type="entry name" value="Aldolase"/>
    <property type="match status" value="1"/>
</dbReference>
<evidence type="ECO:0000256" key="3">
    <source>
        <dbReference type="ARBA" id="ARBA00011233"/>
    </source>
</evidence>
<organism evidence="6 7">
    <name type="scientific">Secundilactobacillus oryzae JCM 18671</name>
    <dbReference type="NCBI Taxonomy" id="1291743"/>
    <lineage>
        <taxon>Bacteria</taxon>
        <taxon>Bacillati</taxon>
        <taxon>Bacillota</taxon>
        <taxon>Bacilli</taxon>
        <taxon>Lactobacillales</taxon>
        <taxon>Lactobacillaceae</taxon>
        <taxon>Secundilactobacillus</taxon>
    </lineage>
</organism>
<dbReference type="AlphaFoldDB" id="A0A081BKN9"/>
<dbReference type="CDD" id="cd00452">
    <property type="entry name" value="KDPG_aldolase"/>
    <property type="match status" value="1"/>
</dbReference>
<comment type="subunit">
    <text evidence="3">Homotrimer.</text>
</comment>
<dbReference type="NCBIfam" id="TIGR01182">
    <property type="entry name" value="eda"/>
    <property type="match status" value="1"/>
</dbReference>
<evidence type="ECO:0000256" key="1">
    <source>
        <dbReference type="ARBA" id="ARBA00004761"/>
    </source>
</evidence>